<dbReference type="Pfam" id="PF10545">
    <property type="entry name" value="MADF_DNA_bdg"/>
    <property type="match status" value="1"/>
</dbReference>
<organism evidence="3 4">
    <name type="scientific">Petrolisthes manimaculis</name>
    <dbReference type="NCBI Taxonomy" id="1843537"/>
    <lineage>
        <taxon>Eukaryota</taxon>
        <taxon>Metazoa</taxon>
        <taxon>Ecdysozoa</taxon>
        <taxon>Arthropoda</taxon>
        <taxon>Crustacea</taxon>
        <taxon>Multicrustacea</taxon>
        <taxon>Malacostraca</taxon>
        <taxon>Eumalacostraca</taxon>
        <taxon>Eucarida</taxon>
        <taxon>Decapoda</taxon>
        <taxon>Pleocyemata</taxon>
        <taxon>Anomura</taxon>
        <taxon>Galatheoidea</taxon>
        <taxon>Porcellanidae</taxon>
        <taxon>Petrolisthes</taxon>
    </lineage>
</organism>
<feature type="domain" description="MADF" evidence="2">
    <location>
        <begin position="224"/>
        <end position="320"/>
    </location>
</feature>
<dbReference type="EMBL" id="JAWZYT010000198">
    <property type="protein sequence ID" value="KAK4326802.1"/>
    <property type="molecule type" value="Genomic_DNA"/>
</dbReference>
<dbReference type="InterPro" id="IPR039353">
    <property type="entry name" value="TF_Adf1"/>
</dbReference>
<feature type="region of interest" description="Disordered" evidence="1">
    <location>
        <begin position="153"/>
        <end position="176"/>
    </location>
</feature>
<dbReference type="GO" id="GO:0006357">
    <property type="term" value="P:regulation of transcription by RNA polymerase II"/>
    <property type="evidence" value="ECO:0007669"/>
    <property type="project" value="TreeGrafter"/>
</dbReference>
<proteinExistence type="predicted"/>
<evidence type="ECO:0000313" key="4">
    <source>
        <dbReference type="Proteomes" id="UP001292094"/>
    </source>
</evidence>
<feature type="compositionally biased region" description="Polar residues" evidence="1">
    <location>
        <begin position="385"/>
        <end position="402"/>
    </location>
</feature>
<feature type="compositionally biased region" description="Polar residues" evidence="1">
    <location>
        <begin position="424"/>
        <end position="434"/>
    </location>
</feature>
<dbReference type="PROSITE" id="PS51029">
    <property type="entry name" value="MADF"/>
    <property type="match status" value="1"/>
</dbReference>
<dbReference type="PANTHER" id="PTHR12243:SF67">
    <property type="entry name" value="COREPRESSOR OF PANGOLIN, ISOFORM A-RELATED"/>
    <property type="match status" value="1"/>
</dbReference>
<dbReference type="GO" id="GO:0005667">
    <property type="term" value="C:transcription regulator complex"/>
    <property type="evidence" value="ECO:0007669"/>
    <property type="project" value="TreeGrafter"/>
</dbReference>
<reference evidence="3" key="1">
    <citation type="submission" date="2023-11" db="EMBL/GenBank/DDBJ databases">
        <title>Genome assemblies of two species of porcelain crab, Petrolisthes cinctipes and Petrolisthes manimaculis (Anomura: Porcellanidae).</title>
        <authorList>
            <person name="Angst P."/>
        </authorList>
    </citation>
    <scope>NUCLEOTIDE SEQUENCE</scope>
    <source>
        <strain evidence="3">PB745_02</strain>
        <tissue evidence="3">Gill</tissue>
    </source>
</reference>
<dbReference type="SMART" id="SM00595">
    <property type="entry name" value="MADF"/>
    <property type="match status" value="1"/>
</dbReference>
<comment type="caution">
    <text evidence="3">The sequence shown here is derived from an EMBL/GenBank/DDBJ whole genome shotgun (WGS) entry which is preliminary data.</text>
</comment>
<evidence type="ECO:0000256" key="1">
    <source>
        <dbReference type="SAM" id="MobiDB-lite"/>
    </source>
</evidence>
<protein>
    <recommendedName>
        <fullName evidence="2">MADF domain-containing protein</fullName>
    </recommendedName>
</protein>
<evidence type="ECO:0000259" key="2">
    <source>
        <dbReference type="PROSITE" id="PS51029"/>
    </source>
</evidence>
<feature type="region of interest" description="Disordered" evidence="1">
    <location>
        <begin position="368"/>
        <end position="435"/>
    </location>
</feature>
<name>A0AAE1QKF3_9EUCA</name>
<dbReference type="PANTHER" id="PTHR12243">
    <property type="entry name" value="MADF DOMAIN TRANSCRIPTION FACTOR"/>
    <property type="match status" value="1"/>
</dbReference>
<dbReference type="GO" id="GO:0005634">
    <property type="term" value="C:nucleus"/>
    <property type="evidence" value="ECO:0007669"/>
    <property type="project" value="TreeGrafter"/>
</dbReference>
<evidence type="ECO:0000313" key="3">
    <source>
        <dbReference type="EMBL" id="KAK4326802.1"/>
    </source>
</evidence>
<dbReference type="InterPro" id="IPR006578">
    <property type="entry name" value="MADF-dom"/>
</dbReference>
<keyword evidence="4" id="KW-1185">Reference proteome</keyword>
<gene>
    <name evidence="3" type="ORF">Pmani_002706</name>
</gene>
<dbReference type="AlphaFoldDB" id="A0AAE1QKF3"/>
<sequence>MEPDQRTKSLKRKFGPSTSKCSVEVYPSVVTKKTKLSEHRSIHQLPESAKEVIDSDSFEFIEVTKHYSDYDMLEKERMKVKVEDCSDHNMLEEERMKVEIEDCSDEKLEEERIKVKVEDCRDEDVIVKVEHDIAEDDKSERANKFVSDKNKNLYGTGCGPPSPDIKPDEPEPNPNYNDTDNWLKVCPSHGHSRQCLQPALQCLLKIPSTANKLNVQWSREAELLLIEKVRCTECLWDHRDAMFLKKTFKRHQYERIASQIEEEFPTLQGLSADAVMHKWAMLKKTFMRELRKVKQPKNSSETTSKWHLFEVLLFLTNTTSAGPSICNFSEQTASKSNFQSIPESLEENEVINGTSLVYSGTEECNGTAKLHDTSSEGFSPLPEVSSCSPRASGGKEQQSSGKNDGATPSKDLHPSSAPKKRRLQSNSETATPSTDKAIALLEGAVHRSKERNSQAFGLYQIIDEHFKKISAKKQLILTAKIVNSLLEDDTQYENDENR</sequence>
<accession>A0AAE1QKF3</accession>
<dbReference type="Proteomes" id="UP001292094">
    <property type="component" value="Unassembled WGS sequence"/>
</dbReference>